<dbReference type="GO" id="GO:0008781">
    <property type="term" value="F:N-acylneuraminate cytidylyltransferase activity"/>
    <property type="evidence" value="ECO:0007669"/>
    <property type="project" value="TreeGrafter"/>
</dbReference>
<gene>
    <name evidence="1" type="ORF">AWW68_05320</name>
</gene>
<protein>
    <submittedName>
        <fullName evidence="1">CMP-N-acetylneuraminic acid synthetase</fullName>
    </submittedName>
</protein>
<name>A0A150XII8_9BACT</name>
<dbReference type="InterPro" id="IPR003329">
    <property type="entry name" value="Cytidylyl_trans"/>
</dbReference>
<dbReference type="Pfam" id="PF02348">
    <property type="entry name" value="CTP_transf_3"/>
    <property type="match status" value="1"/>
</dbReference>
<dbReference type="SUPFAM" id="SSF53448">
    <property type="entry name" value="Nucleotide-diphospho-sugar transferases"/>
    <property type="match status" value="1"/>
</dbReference>
<proteinExistence type="predicted"/>
<dbReference type="AlphaFoldDB" id="A0A150XII8"/>
<sequence length="227" mass="25803">MNEALVVIPARGGSKGLKRKNIKLLGGKPLIQYTIDVALELFEEEQVLVSTDDSEIKDIVEELGLKVPFTRPAELATDQSTSREALLHAIGWAENNGMKPDIVIMLQPTSPFRQAVHIKEALEKYHADLDMVVSVKKTKSNPYFVLFEENEHGYLRKSKDSNVTRRQDLPTVWEYNGAVYVINVNSLKERDIHQFERVTGFEMDKESSVDIDDILDWKFSELLISKG</sequence>
<dbReference type="InterPro" id="IPR029044">
    <property type="entry name" value="Nucleotide-diphossugar_trans"/>
</dbReference>
<dbReference type="PANTHER" id="PTHR21485:SF6">
    <property type="entry name" value="N-ACYLNEURAMINATE CYTIDYLYLTRANSFERASE-RELATED"/>
    <property type="match status" value="1"/>
</dbReference>
<dbReference type="EMBL" id="LRPC01000001">
    <property type="protein sequence ID" value="KYG78537.1"/>
    <property type="molecule type" value="Genomic_DNA"/>
</dbReference>
<dbReference type="Gene3D" id="3.90.550.10">
    <property type="entry name" value="Spore Coat Polysaccharide Biosynthesis Protein SpsA, Chain A"/>
    <property type="match status" value="1"/>
</dbReference>
<dbReference type="STRING" id="333140.AWW68_05320"/>
<dbReference type="Proteomes" id="UP000075606">
    <property type="component" value="Unassembled WGS sequence"/>
</dbReference>
<keyword evidence="2" id="KW-1185">Reference proteome</keyword>
<evidence type="ECO:0000313" key="1">
    <source>
        <dbReference type="EMBL" id="KYG78537.1"/>
    </source>
</evidence>
<dbReference type="CDD" id="cd02513">
    <property type="entry name" value="CMP-NeuAc_Synthase"/>
    <property type="match status" value="1"/>
</dbReference>
<dbReference type="RefSeq" id="WP_068218498.1">
    <property type="nucleotide sequence ID" value="NZ_CP139724.1"/>
</dbReference>
<dbReference type="OrthoDB" id="9805604at2"/>
<dbReference type="InterPro" id="IPR050793">
    <property type="entry name" value="CMP-NeuNAc_synthase"/>
</dbReference>
<dbReference type="PANTHER" id="PTHR21485">
    <property type="entry name" value="HAD SUPERFAMILY MEMBERS CMAS AND KDSC"/>
    <property type="match status" value="1"/>
</dbReference>
<evidence type="ECO:0000313" key="2">
    <source>
        <dbReference type="Proteomes" id="UP000075606"/>
    </source>
</evidence>
<reference evidence="1 2" key="1">
    <citation type="submission" date="2016-01" db="EMBL/GenBank/DDBJ databases">
        <title>Genome sequencing of Roseivirga spongicola UST030701-084.</title>
        <authorList>
            <person name="Selvaratnam C."/>
            <person name="Thevarajoo S."/>
            <person name="Goh K.M."/>
            <person name="Ee R."/>
            <person name="Chan K.-G."/>
            <person name="Chong C.S."/>
        </authorList>
    </citation>
    <scope>NUCLEOTIDE SEQUENCE [LARGE SCALE GENOMIC DNA]</scope>
    <source>
        <strain evidence="1 2">UST030701-084</strain>
    </source>
</reference>
<organism evidence="1 2">
    <name type="scientific">Roseivirga spongicola</name>
    <dbReference type="NCBI Taxonomy" id="333140"/>
    <lineage>
        <taxon>Bacteria</taxon>
        <taxon>Pseudomonadati</taxon>
        <taxon>Bacteroidota</taxon>
        <taxon>Cytophagia</taxon>
        <taxon>Cytophagales</taxon>
        <taxon>Roseivirgaceae</taxon>
        <taxon>Roseivirga</taxon>
    </lineage>
</organism>
<comment type="caution">
    <text evidence="1">The sequence shown here is derived from an EMBL/GenBank/DDBJ whole genome shotgun (WGS) entry which is preliminary data.</text>
</comment>
<accession>A0A150XII8</accession>